<evidence type="ECO:0000313" key="1">
    <source>
        <dbReference type="EMBL" id="KAF3581532.1"/>
    </source>
</evidence>
<organism evidence="1 2">
    <name type="scientific">Brassica cretica</name>
    <name type="common">Mustard</name>
    <dbReference type="NCBI Taxonomy" id="69181"/>
    <lineage>
        <taxon>Eukaryota</taxon>
        <taxon>Viridiplantae</taxon>
        <taxon>Streptophyta</taxon>
        <taxon>Embryophyta</taxon>
        <taxon>Tracheophyta</taxon>
        <taxon>Spermatophyta</taxon>
        <taxon>Magnoliopsida</taxon>
        <taxon>eudicotyledons</taxon>
        <taxon>Gunneridae</taxon>
        <taxon>Pentapetalae</taxon>
        <taxon>rosids</taxon>
        <taxon>malvids</taxon>
        <taxon>Brassicales</taxon>
        <taxon>Brassicaceae</taxon>
        <taxon>Brassiceae</taxon>
        <taxon>Brassica</taxon>
    </lineage>
</organism>
<keyword evidence="2" id="KW-1185">Reference proteome</keyword>
<sequence>MQGFSNKYMDLQNVWKISTEVQFSDRAGQTDRAVYRIDPRTSGMELQHNPRPDNRIDRTGVRLSHNVRHSRTIGQATTEFDRVEPEYDCGFSLLSQLDRTSDRSDGLIRHFDQFMNFEPSNLSKARS</sequence>
<comment type="caution">
    <text evidence="1">The sequence shown here is derived from an EMBL/GenBank/DDBJ whole genome shotgun (WGS) entry which is preliminary data.</text>
</comment>
<evidence type="ECO:0000313" key="2">
    <source>
        <dbReference type="Proteomes" id="UP000266723"/>
    </source>
</evidence>
<proteinExistence type="predicted"/>
<dbReference type="EMBL" id="QGKV02000649">
    <property type="protein sequence ID" value="KAF3581532.1"/>
    <property type="molecule type" value="Genomic_DNA"/>
</dbReference>
<dbReference type="Proteomes" id="UP000266723">
    <property type="component" value="Unassembled WGS sequence"/>
</dbReference>
<gene>
    <name evidence="1" type="ORF">DY000_02032667</name>
</gene>
<accession>A0ABQ7DVG5</accession>
<protein>
    <submittedName>
        <fullName evidence="1">Uncharacterized protein</fullName>
    </submittedName>
</protein>
<name>A0ABQ7DVG5_BRACR</name>
<reference evidence="1 2" key="1">
    <citation type="journal article" date="2020" name="BMC Genomics">
        <title>Intraspecific diversification of the crop wild relative Brassica cretica Lam. using demographic model selection.</title>
        <authorList>
            <person name="Kioukis A."/>
            <person name="Michalopoulou V.A."/>
            <person name="Briers L."/>
            <person name="Pirintsos S."/>
            <person name="Studholme D.J."/>
            <person name="Pavlidis P."/>
            <person name="Sarris P.F."/>
        </authorList>
    </citation>
    <scope>NUCLEOTIDE SEQUENCE [LARGE SCALE GENOMIC DNA]</scope>
    <source>
        <strain evidence="2">cv. PFS-1207/04</strain>
    </source>
</reference>